<dbReference type="SUPFAM" id="SSF52540">
    <property type="entry name" value="P-loop containing nucleoside triphosphate hydrolases"/>
    <property type="match status" value="1"/>
</dbReference>
<dbReference type="InterPro" id="IPR027417">
    <property type="entry name" value="P-loop_NTPase"/>
</dbReference>
<organism evidence="3 4">
    <name type="scientific">Mojavia pulchra JT2-VF2</name>
    <dbReference type="NCBI Taxonomy" id="287848"/>
    <lineage>
        <taxon>Bacteria</taxon>
        <taxon>Bacillati</taxon>
        <taxon>Cyanobacteriota</taxon>
        <taxon>Cyanophyceae</taxon>
        <taxon>Nostocales</taxon>
        <taxon>Nostocaceae</taxon>
    </lineage>
</organism>
<dbReference type="InterPro" id="IPR011528">
    <property type="entry name" value="NERD"/>
</dbReference>
<proteinExistence type="predicted"/>
<dbReference type="AlphaFoldDB" id="A0A951Q677"/>
<dbReference type="InterPro" id="IPR000212">
    <property type="entry name" value="DNA_helicase_UvrD/REP"/>
</dbReference>
<dbReference type="Proteomes" id="UP000715781">
    <property type="component" value="Unassembled WGS sequence"/>
</dbReference>
<evidence type="ECO:0000313" key="3">
    <source>
        <dbReference type="EMBL" id="MBW4566126.1"/>
    </source>
</evidence>
<dbReference type="GO" id="GO:0005524">
    <property type="term" value="F:ATP binding"/>
    <property type="evidence" value="ECO:0007669"/>
    <property type="project" value="InterPro"/>
</dbReference>
<evidence type="ECO:0000313" key="4">
    <source>
        <dbReference type="Proteomes" id="UP000715781"/>
    </source>
</evidence>
<dbReference type="GO" id="GO:0033202">
    <property type="term" value="C:DNA helicase complex"/>
    <property type="evidence" value="ECO:0007669"/>
    <property type="project" value="TreeGrafter"/>
</dbReference>
<feature type="region of interest" description="Disordered" evidence="1">
    <location>
        <begin position="710"/>
        <end position="731"/>
    </location>
</feature>
<feature type="domain" description="NERD" evidence="2">
    <location>
        <begin position="13"/>
        <end position="117"/>
    </location>
</feature>
<dbReference type="GO" id="GO:0003677">
    <property type="term" value="F:DNA binding"/>
    <property type="evidence" value="ECO:0007669"/>
    <property type="project" value="InterPro"/>
</dbReference>
<dbReference type="EMBL" id="JAHHHN010000061">
    <property type="protein sequence ID" value="MBW4566126.1"/>
    <property type="molecule type" value="Genomic_DNA"/>
</dbReference>
<evidence type="ECO:0000259" key="2">
    <source>
        <dbReference type="Pfam" id="PF08378"/>
    </source>
</evidence>
<evidence type="ECO:0000256" key="1">
    <source>
        <dbReference type="SAM" id="MobiDB-lite"/>
    </source>
</evidence>
<accession>A0A951Q677</accession>
<dbReference type="GO" id="GO:0000725">
    <property type="term" value="P:recombinational repair"/>
    <property type="evidence" value="ECO:0007669"/>
    <property type="project" value="TreeGrafter"/>
</dbReference>
<dbReference type="PANTHER" id="PTHR11070:SF2">
    <property type="entry name" value="ATP-DEPENDENT DNA HELICASE SRS2"/>
    <property type="match status" value="1"/>
</dbReference>
<dbReference type="Gene3D" id="3.40.50.300">
    <property type="entry name" value="P-loop containing nucleotide triphosphate hydrolases"/>
    <property type="match status" value="2"/>
</dbReference>
<dbReference type="Pfam" id="PF08378">
    <property type="entry name" value="NERD"/>
    <property type="match status" value="1"/>
</dbReference>
<dbReference type="PANTHER" id="PTHR11070">
    <property type="entry name" value="UVRD / RECB / PCRA DNA HELICASE FAMILY MEMBER"/>
    <property type="match status" value="1"/>
</dbReference>
<reference evidence="3" key="2">
    <citation type="journal article" date="2022" name="Microbiol. Resour. Announc.">
        <title>Metagenome Sequencing to Explore Phylogenomics of Terrestrial Cyanobacteria.</title>
        <authorList>
            <person name="Ward R.D."/>
            <person name="Stajich J.E."/>
            <person name="Johansen J.R."/>
            <person name="Huntemann M."/>
            <person name="Clum A."/>
            <person name="Foster B."/>
            <person name="Foster B."/>
            <person name="Roux S."/>
            <person name="Palaniappan K."/>
            <person name="Varghese N."/>
            <person name="Mukherjee S."/>
            <person name="Reddy T.B.K."/>
            <person name="Daum C."/>
            <person name="Copeland A."/>
            <person name="Chen I.A."/>
            <person name="Ivanova N.N."/>
            <person name="Kyrpides N.C."/>
            <person name="Shapiro N."/>
            <person name="Eloe-Fadrosh E.A."/>
            <person name="Pietrasiak N."/>
        </authorList>
    </citation>
    <scope>NUCLEOTIDE SEQUENCE</scope>
    <source>
        <strain evidence="3">JT2-VF2</strain>
    </source>
</reference>
<dbReference type="GO" id="GO:0043138">
    <property type="term" value="F:3'-5' DNA helicase activity"/>
    <property type="evidence" value="ECO:0007669"/>
    <property type="project" value="TreeGrafter"/>
</dbReference>
<dbReference type="GO" id="GO:0005829">
    <property type="term" value="C:cytosol"/>
    <property type="evidence" value="ECO:0007669"/>
    <property type="project" value="TreeGrafter"/>
</dbReference>
<comment type="caution">
    <text evidence="3">The sequence shown here is derived from an EMBL/GenBank/DDBJ whole genome shotgun (WGS) entry which is preliminary data.</text>
</comment>
<protein>
    <submittedName>
        <fullName evidence="3">NERD domain-containing protein</fullName>
    </submittedName>
</protein>
<reference evidence="3" key="1">
    <citation type="submission" date="2021-05" db="EMBL/GenBank/DDBJ databases">
        <authorList>
            <person name="Pietrasiak N."/>
            <person name="Ward R."/>
            <person name="Stajich J.E."/>
            <person name="Kurbessoian T."/>
        </authorList>
    </citation>
    <scope>NUCLEOTIDE SEQUENCE</scope>
    <source>
        <strain evidence="3">JT2-VF2</strain>
    </source>
</reference>
<name>A0A951Q677_9NOST</name>
<sequence length="731" mass="83455">MEFHPYEPFDQNKAQKTVWEKLKSAFKDEEGVAFYRYPIFNRNGNLHREPDILLVHREYGLWVIECKGCYINNIASIQGHEWKMNDWHSEVEIPVAQAEDQMFAIKNRLTERRETRGLVSFNFRVVLPFVKYEEWQSRGLDNFPSTQGVVLLAEDLTPKTFREKIIEGDKQNPQTMMTDEQWEMVKAVLGGTLPSKPPRPVPTGTPSNNPIRVIQAIESKLKVLDEQQQKVAFEIPDGPQRIRGLAGTGKTVLFAKRIAKMHARNPDMKLAFVFFTQALYDEITERIALEYRGMTGEEPNWINLKILHAWGARDREGFYRSLALKCGVRPKSVNDVRNEIGATSPAKSFEYICDRLEQDVKNIPVIYDAVLIDEGQDLPPSFYRLVRSTLSDPRRLYWAYDEAQGIGSLIVPQPVTIFGKNPDGTPVVDLGGNKLPNGDITPPVYEGGIRKGHNMNRCYRTPRQLLMTAHAINMGLFRQERALQGVTNKEEWEKLGYQVLDGDFTDASVKAGKKVTITRPNKNSPHPIDQENFEAKDAVGSPLVIQPFTSEHSEQQWIAQQVANDLKLGLDPCDIIITGPSGDNENNYFQSLQEALRKHGVKSCIAGVDTARDIFRMDGYVTISNIFRAKGNEAWKVYVCRFDNATKPLSWKQDEREIHKRNEAFVALTRARVWCVVTGLDSPIFDELQKALEQYPNFAFTAFNKKTIERNNDENDDTEEMKTQTQLPLLV</sequence>
<gene>
    <name evidence="3" type="ORF">KME32_34655</name>
</gene>